<organism evidence="1 2">
    <name type="scientific">Parapoxvirus red deer/HL953</name>
    <dbReference type="NCBI Taxonomy" id="1579460"/>
    <lineage>
        <taxon>Viruses</taxon>
        <taxon>Varidnaviria</taxon>
        <taxon>Bamfordvirae</taxon>
        <taxon>Nucleocytoviricota</taxon>
        <taxon>Pokkesviricetes</taxon>
        <taxon>Chitovirales</taxon>
        <taxon>Poxviridae</taxon>
        <taxon>Chordopoxvirinae</taxon>
        <taxon>Parapoxvirus</taxon>
        <taxon>Parapoxvirus reddeerpox</taxon>
        <taxon>Red deerpox virus</taxon>
    </lineage>
</organism>
<dbReference type="KEGG" id="vg:22647411"/>
<name>A0A0A7M9V4_9POXV</name>
<accession>A0A0A7M9V4</accession>
<protein>
    <submittedName>
        <fullName evidence="1">Uncharacterized protein</fullName>
    </submittedName>
</protein>
<dbReference type="OrthoDB" id="28817at10239"/>
<dbReference type="GeneID" id="22647411"/>
<dbReference type="RefSeq" id="YP_009112752.1">
    <property type="nucleotide sequence ID" value="NC_025963.1"/>
</dbReference>
<dbReference type="EMBL" id="KM502564">
    <property type="protein sequence ID" value="AIZ77264.1"/>
    <property type="molecule type" value="Genomic_DNA"/>
</dbReference>
<dbReference type="Proteomes" id="UP000107385">
    <property type="component" value="Segment"/>
</dbReference>
<sequence length="78" mass="8621">MCCGGCCLLAWAEWLVWKIDRLLARVRRRIGGDPAYLAVVQSCDDYFTEEEFGPADGKQALLLVRTCAEKATPVARSG</sequence>
<evidence type="ECO:0000313" key="1">
    <source>
        <dbReference type="EMBL" id="AIZ77264.1"/>
    </source>
</evidence>
<evidence type="ECO:0000313" key="2">
    <source>
        <dbReference type="Proteomes" id="UP000107385"/>
    </source>
</evidence>
<reference evidence="1 2" key="1">
    <citation type="submission" date="2014-09" db="EMBL/GenBank/DDBJ databases">
        <title>Parapoxvirus (PPV) of red deer reveals sub-clinical infection and confirms a unique species.</title>
        <authorList>
            <person name="Friederichs S."/>
            <person name="Stefan K."/>
            <person name="Helmut B."/>
            <person name="Heike L."/>
            <person name="Mathias B."/>
        </authorList>
    </citation>
    <scope>NUCLEOTIDE SEQUENCE [LARGE SCALE GENOMIC DNA]</scope>
    <source>
        <strain evidence="1">HL953</strain>
    </source>
</reference>
<proteinExistence type="predicted"/>
<keyword evidence="2" id="KW-1185">Reference proteome</keyword>